<dbReference type="InterPro" id="IPR000515">
    <property type="entry name" value="MetI-like"/>
</dbReference>
<comment type="subcellular location">
    <subcellularLocation>
        <location evidence="1 9">Cell membrane</location>
        <topology evidence="1 9">Multi-pass membrane protein</topology>
    </subcellularLocation>
</comment>
<name>A0A4R2LIB2_9FIRM</name>
<dbReference type="PANTHER" id="PTHR30614:SF20">
    <property type="entry name" value="GLUTAMINE TRANSPORT SYSTEM PERMEASE PROTEIN GLNP"/>
    <property type="match status" value="1"/>
</dbReference>
<feature type="transmembrane region" description="Helical" evidence="9">
    <location>
        <begin position="58"/>
        <end position="79"/>
    </location>
</feature>
<feature type="transmembrane region" description="Helical" evidence="9">
    <location>
        <begin position="20"/>
        <end position="46"/>
    </location>
</feature>
<evidence type="ECO:0000256" key="8">
    <source>
        <dbReference type="ARBA" id="ARBA00023136"/>
    </source>
</evidence>
<dbReference type="OrthoDB" id="9787841at2"/>
<comment type="caution">
    <text evidence="11">The sequence shown here is derived from an EMBL/GenBank/DDBJ whole genome shotgun (WGS) entry which is preliminary data.</text>
</comment>
<sequence>MFGLNFSFLSKYWFYYADGLMVTLELAFWTLILATAVGVAMGMIRVQNYKIISPIIDGWINFIRGVPVMVQIFIVYYGIATSLPQFWAAVVSLTVNSSVYIAEHTRAGMQAVNKGQMEAARCIGMSKLQANWFIIIPQAIKNILPSLCNEFILLIKETSIVSVIALHELTYTSNSVRANTFLAFEPLIVTAVIYFVITYMLKKLIGILERRLHAHD</sequence>
<keyword evidence="5 9" id="KW-0812">Transmembrane</keyword>
<evidence type="ECO:0000313" key="11">
    <source>
        <dbReference type="EMBL" id="TCO82871.1"/>
    </source>
</evidence>
<evidence type="ECO:0000256" key="6">
    <source>
        <dbReference type="ARBA" id="ARBA00022970"/>
    </source>
</evidence>
<evidence type="ECO:0000259" key="10">
    <source>
        <dbReference type="PROSITE" id="PS50928"/>
    </source>
</evidence>
<keyword evidence="4" id="KW-1003">Cell membrane</keyword>
<dbReference type="GO" id="GO:0006865">
    <property type="term" value="P:amino acid transport"/>
    <property type="evidence" value="ECO:0007669"/>
    <property type="project" value="UniProtKB-KW"/>
</dbReference>
<dbReference type="SUPFAM" id="SSF161098">
    <property type="entry name" value="MetI-like"/>
    <property type="match status" value="1"/>
</dbReference>
<feature type="transmembrane region" description="Helical" evidence="9">
    <location>
        <begin position="181"/>
        <end position="201"/>
    </location>
</feature>
<dbReference type="InterPro" id="IPR035906">
    <property type="entry name" value="MetI-like_sf"/>
</dbReference>
<evidence type="ECO:0000256" key="3">
    <source>
        <dbReference type="ARBA" id="ARBA00022448"/>
    </source>
</evidence>
<keyword evidence="12" id="KW-1185">Reference proteome</keyword>
<dbReference type="RefSeq" id="WP_132093701.1">
    <property type="nucleotide sequence ID" value="NZ_JANKAQ010000006.1"/>
</dbReference>
<accession>A0A4R2LIB2</accession>
<dbReference type="InterPro" id="IPR043429">
    <property type="entry name" value="ArtM/GltK/GlnP/TcyL/YhdX-like"/>
</dbReference>
<feature type="domain" description="ABC transmembrane type-1" evidence="10">
    <location>
        <begin position="20"/>
        <end position="205"/>
    </location>
</feature>
<evidence type="ECO:0000256" key="5">
    <source>
        <dbReference type="ARBA" id="ARBA00022692"/>
    </source>
</evidence>
<organism evidence="11 12">
    <name type="scientific">Frisingicoccus caecimuris</name>
    <dbReference type="NCBI Taxonomy" id="1796636"/>
    <lineage>
        <taxon>Bacteria</taxon>
        <taxon>Bacillati</taxon>
        <taxon>Bacillota</taxon>
        <taxon>Clostridia</taxon>
        <taxon>Lachnospirales</taxon>
        <taxon>Lachnospiraceae</taxon>
        <taxon>Frisingicoccus</taxon>
    </lineage>
</organism>
<dbReference type="EMBL" id="SLXA01000015">
    <property type="protein sequence ID" value="TCO82871.1"/>
    <property type="molecule type" value="Genomic_DNA"/>
</dbReference>
<evidence type="ECO:0000256" key="2">
    <source>
        <dbReference type="ARBA" id="ARBA00010072"/>
    </source>
</evidence>
<keyword evidence="8 9" id="KW-0472">Membrane</keyword>
<dbReference type="PROSITE" id="PS50928">
    <property type="entry name" value="ABC_TM1"/>
    <property type="match status" value="1"/>
</dbReference>
<reference evidence="11 12" key="1">
    <citation type="submission" date="2019-03" db="EMBL/GenBank/DDBJ databases">
        <title>Genomic Encyclopedia of Type Strains, Phase IV (KMG-IV): sequencing the most valuable type-strain genomes for metagenomic binning, comparative biology and taxonomic classification.</title>
        <authorList>
            <person name="Goeker M."/>
        </authorList>
    </citation>
    <scope>NUCLEOTIDE SEQUENCE [LARGE SCALE GENOMIC DNA]</scope>
    <source>
        <strain evidence="11 12">DSM 28559</strain>
    </source>
</reference>
<comment type="similarity">
    <text evidence="2">Belongs to the binding-protein-dependent transport system permease family. HisMQ subfamily.</text>
</comment>
<keyword evidence="7 9" id="KW-1133">Transmembrane helix</keyword>
<protein>
    <submittedName>
        <fullName evidence="11">Amino acid ABC transporter membrane protein (PAAT family)</fullName>
    </submittedName>
</protein>
<gene>
    <name evidence="11" type="ORF">EV212_11552</name>
</gene>
<keyword evidence="3 9" id="KW-0813">Transport</keyword>
<dbReference type="NCBIfam" id="TIGR01726">
    <property type="entry name" value="HEQRo_perm_3TM"/>
    <property type="match status" value="1"/>
</dbReference>
<evidence type="ECO:0000256" key="9">
    <source>
        <dbReference type="RuleBase" id="RU363032"/>
    </source>
</evidence>
<dbReference type="AlphaFoldDB" id="A0A4R2LIB2"/>
<dbReference type="InterPro" id="IPR010065">
    <property type="entry name" value="AA_ABC_transptr_permease_3TM"/>
</dbReference>
<dbReference type="GO" id="GO:0022857">
    <property type="term" value="F:transmembrane transporter activity"/>
    <property type="evidence" value="ECO:0007669"/>
    <property type="project" value="InterPro"/>
</dbReference>
<dbReference type="CDD" id="cd06261">
    <property type="entry name" value="TM_PBP2"/>
    <property type="match status" value="1"/>
</dbReference>
<evidence type="ECO:0000313" key="12">
    <source>
        <dbReference type="Proteomes" id="UP000295711"/>
    </source>
</evidence>
<dbReference type="Proteomes" id="UP000295711">
    <property type="component" value="Unassembled WGS sequence"/>
</dbReference>
<dbReference type="Pfam" id="PF00528">
    <property type="entry name" value="BPD_transp_1"/>
    <property type="match status" value="1"/>
</dbReference>
<evidence type="ECO:0000256" key="1">
    <source>
        <dbReference type="ARBA" id="ARBA00004651"/>
    </source>
</evidence>
<evidence type="ECO:0000256" key="7">
    <source>
        <dbReference type="ARBA" id="ARBA00022989"/>
    </source>
</evidence>
<evidence type="ECO:0000256" key="4">
    <source>
        <dbReference type="ARBA" id="ARBA00022475"/>
    </source>
</evidence>
<dbReference type="GO" id="GO:0043190">
    <property type="term" value="C:ATP-binding cassette (ABC) transporter complex"/>
    <property type="evidence" value="ECO:0007669"/>
    <property type="project" value="InterPro"/>
</dbReference>
<dbReference type="PANTHER" id="PTHR30614">
    <property type="entry name" value="MEMBRANE COMPONENT OF AMINO ACID ABC TRANSPORTER"/>
    <property type="match status" value="1"/>
</dbReference>
<keyword evidence="6" id="KW-0029">Amino-acid transport</keyword>
<dbReference type="FunFam" id="1.10.3720.10:FF:000033">
    <property type="entry name" value="Polar amino acid ABC transporter permease"/>
    <property type="match status" value="1"/>
</dbReference>
<proteinExistence type="inferred from homology"/>
<dbReference type="Gene3D" id="1.10.3720.10">
    <property type="entry name" value="MetI-like"/>
    <property type="match status" value="1"/>
</dbReference>